<dbReference type="Pfam" id="PF07845">
    <property type="entry name" value="DUF1636"/>
    <property type="match status" value="1"/>
</dbReference>
<dbReference type="Proteomes" id="UP000183812">
    <property type="component" value="Unassembled WGS sequence"/>
</dbReference>
<evidence type="ECO:0000313" key="1">
    <source>
        <dbReference type="EMBL" id="SDF06024.1"/>
    </source>
</evidence>
<proteinExistence type="predicted"/>
<dbReference type="InterPro" id="IPR036249">
    <property type="entry name" value="Thioredoxin-like_sf"/>
</dbReference>
<name>A0A1G7I0W9_RHOCA</name>
<dbReference type="InterPro" id="IPR012863">
    <property type="entry name" value="DUF1636"/>
</dbReference>
<organism evidence="1 2">
    <name type="scientific">Rhodobacter capsulatus</name>
    <name type="common">Rhodopseudomonas capsulata</name>
    <dbReference type="NCBI Taxonomy" id="1061"/>
    <lineage>
        <taxon>Bacteria</taxon>
        <taxon>Pseudomonadati</taxon>
        <taxon>Pseudomonadota</taxon>
        <taxon>Alphaproteobacteria</taxon>
        <taxon>Rhodobacterales</taxon>
        <taxon>Rhodobacter group</taxon>
        <taxon>Rhodobacter</taxon>
    </lineage>
</organism>
<dbReference type="AlphaFoldDB" id="A0A1G7I0W9"/>
<gene>
    <name evidence="1" type="ORF">SAMN04244550_01615</name>
</gene>
<sequence>MATTLHVCTTCRGTAAAPLAEAAAPRPGELLAHALAALPVPEGVTVVPVECLSACTQGCAIALSGPGKWSYVFGRLDAQDAATILTGAAQFEAADKGLIPWRERPDIFRKQCLARIPPQIVPSQE</sequence>
<protein>
    <submittedName>
        <fullName evidence="1">Predicted metal-binding protein</fullName>
    </submittedName>
</protein>
<dbReference type="CDD" id="cd02980">
    <property type="entry name" value="TRX_Fd_family"/>
    <property type="match status" value="1"/>
</dbReference>
<evidence type="ECO:0000313" key="2">
    <source>
        <dbReference type="Proteomes" id="UP000183812"/>
    </source>
</evidence>
<reference evidence="1 2" key="1">
    <citation type="submission" date="2016-10" db="EMBL/GenBank/DDBJ databases">
        <authorList>
            <person name="de Groot N.N."/>
        </authorList>
    </citation>
    <scope>NUCLEOTIDE SEQUENCE [LARGE SCALE GENOMIC DNA]</scope>
    <source>
        <strain evidence="2">DSM 938 / 37b4</strain>
    </source>
</reference>
<dbReference type="OrthoDB" id="424426at2"/>
<accession>A0A1G7I0W9</accession>
<dbReference type="RefSeq" id="WP_074553465.1">
    <property type="nucleotide sequence ID" value="NZ_CP119563.1"/>
</dbReference>
<dbReference type="EMBL" id="FNAY01000006">
    <property type="protein sequence ID" value="SDF06024.1"/>
    <property type="molecule type" value="Genomic_DNA"/>
</dbReference>
<dbReference type="SUPFAM" id="SSF52833">
    <property type="entry name" value="Thioredoxin-like"/>
    <property type="match status" value="1"/>
</dbReference>